<feature type="transmembrane region" description="Helical" evidence="1">
    <location>
        <begin position="53"/>
        <end position="71"/>
    </location>
</feature>
<feature type="transmembrane region" description="Helical" evidence="1">
    <location>
        <begin position="437"/>
        <end position="454"/>
    </location>
</feature>
<protein>
    <submittedName>
        <fullName evidence="2">ABC-2 family transporter protein</fullName>
    </submittedName>
</protein>
<feature type="transmembrane region" description="Helical" evidence="1">
    <location>
        <begin position="347"/>
        <end position="373"/>
    </location>
</feature>
<feature type="transmembrane region" description="Helical" evidence="1">
    <location>
        <begin position="166"/>
        <end position="187"/>
    </location>
</feature>
<name>A0A5C6APZ9_9BACT</name>
<feature type="transmembrane region" description="Helical" evidence="1">
    <location>
        <begin position="92"/>
        <end position="119"/>
    </location>
</feature>
<dbReference type="AlphaFoldDB" id="A0A5C6APZ9"/>
<dbReference type="Proteomes" id="UP000316213">
    <property type="component" value="Unassembled WGS sequence"/>
</dbReference>
<sequence length="811" mass="90254">MNTSTRWFVWKESCQLLPLVAALVMIVGILWTIQSSMWEVRTDAYYVQLEWTFLILPIVFATGAGSILVGFEREQGTMQWMSMLPMSSRRLIVTKGVVALIGLVVMWCVSAILIFGFGVDRSFASRTALDDPSVGMPGVHAVAWVARSIFVLVVSFYTAWKIANPFLALVALVALMFVPSLIVWTFLDGPEIEIWNGQSREIRLTLAAIAVSTLGFAFVGYRSAVRVLSPTPATRWHPTDILSWIGNTFSGDRSYRFESSFAALLWFSLQNMARVWLIHLGLLTLATVSLFSLRDHPDSIEQNPGVPAMLFGLTASWLGVSVFKFAGSPAAVRPLALIGVSPTRVYLARHAVPLAILSSSIVVYAAIATYLIANRTADNYPLTILPSVLQVGLFAGMAYAISQWLSQVMRTTVLAYFAAPLITLPLLILWSRSLLSVTTLAIWTMVMMAVTWWLMRRYMLGNDRVYGSVSAAVVATIFYFGVIKPPDFEGFLIPDIQTVRLGSDAVGSAAPRTIQIKSKIGFSYGLAADEIEADNLKTRQFLRSKLDEEDLQFISLFENMDRLIESPNAIVQMETPTLGDLFSVLMFERIEYREKANDRFVDSVQDVATLVAGLRRSTRWLDQESADRLEIFIADTLTDPELNLDPSSPTLVTALSRLPTTAERHEARRRAILVSYHDFNSRSTVDSHTLIDGLTIDPEDQSLAGAKGRGTRQSRMRTLVAAALSAIESESRPGEIQPWQITLHEQTVFGAVPFELGPYSDWHRNEVPTIATIPWGFYGESLYPVRYVGLPWEQQIETLRNGATDQTKGTR</sequence>
<keyword evidence="1" id="KW-0812">Transmembrane</keyword>
<evidence type="ECO:0000313" key="3">
    <source>
        <dbReference type="Proteomes" id="UP000316213"/>
    </source>
</evidence>
<feature type="transmembrane region" description="Helical" evidence="1">
    <location>
        <begin position="139"/>
        <end position="159"/>
    </location>
</feature>
<gene>
    <name evidence="2" type="ORF">Pla100_17610</name>
</gene>
<evidence type="ECO:0000256" key="1">
    <source>
        <dbReference type="SAM" id="Phobius"/>
    </source>
</evidence>
<dbReference type="EMBL" id="SJPM01000002">
    <property type="protein sequence ID" value="TWU02025.1"/>
    <property type="molecule type" value="Genomic_DNA"/>
</dbReference>
<reference evidence="2 3" key="1">
    <citation type="submission" date="2019-02" db="EMBL/GenBank/DDBJ databases">
        <title>Deep-cultivation of Planctomycetes and their phenomic and genomic characterization uncovers novel biology.</title>
        <authorList>
            <person name="Wiegand S."/>
            <person name="Jogler M."/>
            <person name="Boedeker C."/>
            <person name="Pinto D."/>
            <person name="Vollmers J."/>
            <person name="Rivas-Marin E."/>
            <person name="Kohn T."/>
            <person name="Peeters S.H."/>
            <person name="Heuer A."/>
            <person name="Rast P."/>
            <person name="Oberbeckmann S."/>
            <person name="Bunk B."/>
            <person name="Jeske O."/>
            <person name="Meyerdierks A."/>
            <person name="Storesund J.E."/>
            <person name="Kallscheuer N."/>
            <person name="Luecker S."/>
            <person name="Lage O.M."/>
            <person name="Pohl T."/>
            <person name="Merkel B.J."/>
            <person name="Hornburger P."/>
            <person name="Mueller R.-W."/>
            <person name="Bruemmer F."/>
            <person name="Labrenz M."/>
            <person name="Spormann A.M."/>
            <person name="Op Den Camp H."/>
            <person name="Overmann J."/>
            <person name="Amann R."/>
            <person name="Jetten M.S.M."/>
            <person name="Mascher T."/>
            <person name="Medema M.H."/>
            <person name="Devos D.P."/>
            <person name="Kaster A.-K."/>
            <person name="Ovreas L."/>
            <person name="Rohde M."/>
            <person name="Galperin M.Y."/>
            <person name="Jogler C."/>
        </authorList>
    </citation>
    <scope>NUCLEOTIDE SEQUENCE [LARGE SCALE GENOMIC DNA]</scope>
    <source>
        <strain evidence="2 3">Pla100</strain>
    </source>
</reference>
<feature type="transmembrane region" description="Helical" evidence="1">
    <location>
        <begin position="305"/>
        <end position="326"/>
    </location>
</feature>
<feature type="transmembrane region" description="Helical" evidence="1">
    <location>
        <begin position="16"/>
        <end position="33"/>
    </location>
</feature>
<dbReference type="OrthoDB" id="223973at2"/>
<keyword evidence="1" id="KW-1133">Transmembrane helix</keyword>
<feature type="transmembrane region" description="Helical" evidence="1">
    <location>
        <begin position="379"/>
        <end position="401"/>
    </location>
</feature>
<keyword evidence="3" id="KW-1185">Reference proteome</keyword>
<accession>A0A5C6APZ9</accession>
<feature type="transmembrane region" description="Helical" evidence="1">
    <location>
        <begin position="275"/>
        <end position="293"/>
    </location>
</feature>
<feature type="transmembrane region" description="Helical" evidence="1">
    <location>
        <begin position="202"/>
        <end position="221"/>
    </location>
</feature>
<proteinExistence type="predicted"/>
<feature type="transmembrane region" description="Helical" evidence="1">
    <location>
        <begin position="466"/>
        <end position="483"/>
    </location>
</feature>
<keyword evidence="1" id="KW-0472">Membrane</keyword>
<organism evidence="2 3">
    <name type="scientific">Neorhodopirellula pilleata</name>
    <dbReference type="NCBI Taxonomy" id="2714738"/>
    <lineage>
        <taxon>Bacteria</taxon>
        <taxon>Pseudomonadati</taxon>
        <taxon>Planctomycetota</taxon>
        <taxon>Planctomycetia</taxon>
        <taxon>Pirellulales</taxon>
        <taxon>Pirellulaceae</taxon>
        <taxon>Neorhodopirellula</taxon>
    </lineage>
</organism>
<feature type="transmembrane region" description="Helical" evidence="1">
    <location>
        <begin position="413"/>
        <end position="431"/>
    </location>
</feature>
<dbReference type="RefSeq" id="WP_146577206.1">
    <property type="nucleotide sequence ID" value="NZ_SJPM01000002.1"/>
</dbReference>
<evidence type="ECO:0000313" key="2">
    <source>
        <dbReference type="EMBL" id="TWU02025.1"/>
    </source>
</evidence>
<comment type="caution">
    <text evidence="2">The sequence shown here is derived from an EMBL/GenBank/DDBJ whole genome shotgun (WGS) entry which is preliminary data.</text>
</comment>